<dbReference type="Pfam" id="PF01035">
    <property type="entry name" value="DNA_binding_1"/>
    <property type="match status" value="1"/>
</dbReference>
<dbReference type="NCBIfam" id="TIGR00589">
    <property type="entry name" value="ogt"/>
    <property type="match status" value="1"/>
</dbReference>
<dbReference type="EMBL" id="QWGE01000001">
    <property type="protein sequence ID" value="RIJ42879.1"/>
    <property type="molecule type" value="Genomic_DNA"/>
</dbReference>
<dbReference type="RefSeq" id="WP_119430761.1">
    <property type="nucleotide sequence ID" value="NZ_QWGE01000001.1"/>
</dbReference>
<dbReference type="PANTHER" id="PTHR42942">
    <property type="entry name" value="6-O-METHYLGUANINE DNA METHYLTRANSFERASE"/>
    <property type="match status" value="1"/>
</dbReference>
<evidence type="ECO:0000256" key="1">
    <source>
        <dbReference type="ARBA" id="ARBA00022763"/>
    </source>
</evidence>
<reference evidence="4" key="1">
    <citation type="submission" date="2018-08" db="EMBL/GenBank/DDBJ databases">
        <title>Mucilaginibacter sp. MYSH2.</title>
        <authorList>
            <person name="Seo T."/>
        </authorList>
    </citation>
    <scope>NUCLEOTIDE SEQUENCE [LARGE SCALE GENOMIC DNA]</scope>
    <source>
        <strain evidence="4">KIRAN</strain>
    </source>
</reference>
<evidence type="ECO:0000259" key="2">
    <source>
        <dbReference type="Pfam" id="PF01035"/>
    </source>
</evidence>
<accession>A0A399SJ00</accession>
<name>A0A399SJ00_9BACT</name>
<dbReference type="GO" id="GO:0006281">
    <property type="term" value="P:DNA repair"/>
    <property type="evidence" value="ECO:0007669"/>
    <property type="project" value="InterPro"/>
</dbReference>
<dbReference type="Proteomes" id="UP000266005">
    <property type="component" value="Unassembled WGS sequence"/>
</dbReference>
<organism evidence="3 4">
    <name type="scientific">Pontibacter oryzae</name>
    <dbReference type="NCBI Taxonomy" id="2304593"/>
    <lineage>
        <taxon>Bacteria</taxon>
        <taxon>Pseudomonadati</taxon>
        <taxon>Bacteroidota</taxon>
        <taxon>Cytophagia</taxon>
        <taxon>Cytophagales</taxon>
        <taxon>Hymenobacteraceae</taxon>
        <taxon>Pontibacter</taxon>
    </lineage>
</organism>
<dbReference type="CDD" id="cd06445">
    <property type="entry name" value="ATase"/>
    <property type="match status" value="1"/>
</dbReference>
<evidence type="ECO:0000313" key="3">
    <source>
        <dbReference type="EMBL" id="RIJ42879.1"/>
    </source>
</evidence>
<evidence type="ECO:0000313" key="4">
    <source>
        <dbReference type="Proteomes" id="UP000266005"/>
    </source>
</evidence>
<dbReference type="InterPro" id="IPR036217">
    <property type="entry name" value="MethylDNA_cys_MeTrfase_DNAb"/>
</dbReference>
<dbReference type="SUPFAM" id="SSF46767">
    <property type="entry name" value="Methylated DNA-protein cysteine methyltransferase, C-terminal domain"/>
    <property type="match status" value="1"/>
</dbReference>
<dbReference type="InterPro" id="IPR036388">
    <property type="entry name" value="WH-like_DNA-bd_sf"/>
</dbReference>
<dbReference type="OrthoDB" id="9132167at2"/>
<gene>
    <name evidence="3" type="ORF">D1627_03280</name>
</gene>
<keyword evidence="4" id="KW-1185">Reference proteome</keyword>
<sequence>MAKKSNKENFFENVYEVVRLIPKGRVTSYGAIASYLGAKGSARMVGWALIASHPGVQIPAHRVVNRNGILTGSQHFEEPNAMQDRLEQEGVKVQDNQVVEFKKLFWDPSQELL</sequence>
<comment type="caution">
    <text evidence="3">The sequence shown here is derived from an EMBL/GenBank/DDBJ whole genome shotgun (WGS) entry which is preliminary data.</text>
</comment>
<feature type="domain" description="Methylated-DNA-[protein]-cysteine S-methyltransferase DNA binding" evidence="2">
    <location>
        <begin position="9"/>
        <end position="91"/>
    </location>
</feature>
<protein>
    <submittedName>
        <fullName evidence="3">MGMT family protein</fullName>
    </submittedName>
</protein>
<dbReference type="InterPro" id="IPR014048">
    <property type="entry name" value="MethylDNA_cys_MeTrfase_DNA-bd"/>
</dbReference>
<dbReference type="GO" id="GO:0003824">
    <property type="term" value="F:catalytic activity"/>
    <property type="evidence" value="ECO:0007669"/>
    <property type="project" value="InterPro"/>
</dbReference>
<dbReference type="Gene3D" id="1.10.10.10">
    <property type="entry name" value="Winged helix-like DNA-binding domain superfamily/Winged helix DNA-binding domain"/>
    <property type="match status" value="1"/>
</dbReference>
<dbReference type="InterPro" id="IPR052520">
    <property type="entry name" value="ATL_DNA_repair"/>
</dbReference>
<keyword evidence="1" id="KW-0227">DNA damage</keyword>
<dbReference type="PANTHER" id="PTHR42942:SF1">
    <property type="entry name" value="ALKYLTRANSFERASE-LIKE PROTEIN 1"/>
    <property type="match status" value="1"/>
</dbReference>
<dbReference type="AlphaFoldDB" id="A0A399SJ00"/>
<proteinExistence type="predicted"/>